<dbReference type="Gene3D" id="3.30.420.40">
    <property type="match status" value="2"/>
</dbReference>
<dbReference type="SUPFAM" id="SSF53067">
    <property type="entry name" value="Actin-like ATPase domain"/>
    <property type="match status" value="1"/>
</dbReference>
<dbReference type="NCBIfam" id="TIGR02529">
    <property type="entry name" value="EutJ"/>
    <property type="match status" value="1"/>
</dbReference>
<dbReference type="InterPro" id="IPR056546">
    <property type="entry name" value="MreB_MamK-like"/>
</dbReference>
<dbReference type="InterPro" id="IPR013366">
    <property type="entry name" value="EutJ"/>
</dbReference>
<proteinExistence type="predicted"/>
<dbReference type="PANTHER" id="PTHR32432">
    <property type="entry name" value="CELL DIVISION PROTEIN FTSA-RELATED"/>
    <property type="match status" value="1"/>
</dbReference>
<dbReference type="NCBIfam" id="NF011660">
    <property type="entry name" value="PRK15080.1"/>
    <property type="match status" value="1"/>
</dbReference>
<feature type="domain" description="SHS2" evidence="1">
    <location>
        <begin position="30"/>
        <end position="136"/>
    </location>
</feature>
<dbReference type="Pfam" id="PF06723">
    <property type="entry name" value="MreB_Mbl"/>
    <property type="match status" value="1"/>
</dbReference>
<reference evidence="3" key="1">
    <citation type="submission" date="2016-06" db="EMBL/GenBank/DDBJ databases">
        <authorList>
            <person name="Rodrigo-Torres L."/>
            <person name="Arahal D.R."/>
        </authorList>
    </citation>
    <scope>NUCLEOTIDE SEQUENCE [LARGE SCALE GENOMIC DNA]</scope>
    <source>
        <strain evidence="3">CECT 7224</strain>
    </source>
</reference>
<dbReference type="EMBL" id="FLQZ01000043">
    <property type="protein sequence ID" value="SBT13508.1"/>
    <property type="molecule type" value="Genomic_DNA"/>
</dbReference>
<dbReference type="GO" id="GO:0051301">
    <property type="term" value="P:cell division"/>
    <property type="evidence" value="ECO:0007669"/>
    <property type="project" value="InterPro"/>
</dbReference>
<evidence type="ECO:0000313" key="2">
    <source>
        <dbReference type="EMBL" id="SBT13508.1"/>
    </source>
</evidence>
<organism evidence="2 3">
    <name type="scientific">Vibrio celticus</name>
    <dbReference type="NCBI Taxonomy" id="446372"/>
    <lineage>
        <taxon>Bacteria</taxon>
        <taxon>Pseudomonadati</taxon>
        <taxon>Pseudomonadota</taxon>
        <taxon>Gammaproteobacteria</taxon>
        <taxon>Vibrionales</taxon>
        <taxon>Vibrionaceae</taxon>
        <taxon>Vibrio</taxon>
    </lineage>
</organism>
<evidence type="ECO:0000259" key="1">
    <source>
        <dbReference type="SMART" id="SM00842"/>
    </source>
</evidence>
<evidence type="ECO:0000313" key="3">
    <source>
        <dbReference type="Proteomes" id="UP000092819"/>
    </source>
</evidence>
<dbReference type="AlphaFoldDB" id="A0A1C3JEK7"/>
<name>A0A1C3JEK7_9VIBR</name>
<dbReference type="PANTHER" id="PTHR32432:SF3">
    <property type="entry name" value="ETHANOLAMINE UTILIZATION PROTEIN EUTJ"/>
    <property type="match status" value="1"/>
</dbReference>
<dbReference type="InterPro" id="IPR050696">
    <property type="entry name" value="FtsA/MreB"/>
</dbReference>
<gene>
    <name evidence="2" type="primary">dnaK_2</name>
    <name evidence="2" type="ORF">VCE7224_02257</name>
</gene>
<keyword evidence="3" id="KW-1185">Reference proteome</keyword>
<dbReference type="InterPro" id="IPR043129">
    <property type="entry name" value="ATPase_NBD"/>
</dbReference>
<accession>A0A1C3JEK7</accession>
<protein>
    <submittedName>
        <fullName evidence="2">Chaperone protein DnaK</fullName>
    </submittedName>
</protein>
<dbReference type="RefSeq" id="WP_065676514.1">
    <property type="nucleotide sequence ID" value="NZ_AP025463.1"/>
</dbReference>
<sequence length="273" mass="28488">MSDSASYKRLKKLAKLVKDEKCLKKKGPFKVGVDLGTANIAIVVVDKNNNPVAGASSPSKVVKDGVVVDYITATQVVSTLKQKVEEGLCCTLDKAATAIPPGVSEGSVKVIVNVVESAGFIVTDVIDEPVAAACALNLQSGAVVDVGGGTTGMSILDKGEVTFSADEPTGGSHMTLVLAGAMDLEYDLAESMKKEAKHEKQVFSVVRPVVEKMASLVSMWLKSNSAEQLWLVGGASSFSEFAEVFTKVTGVESLAVPEPLLVTPLGIAMKASE</sequence>
<dbReference type="InterPro" id="IPR003494">
    <property type="entry name" value="SHS2_FtsA"/>
</dbReference>
<dbReference type="Proteomes" id="UP000092819">
    <property type="component" value="Unassembled WGS sequence"/>
</dbReference>
<dbReference type="SMART" id="SM00842">
    <property type="entry name" value="FtsA"/>
    <property type="match status" value="1"/>
</dbReference>